<name>A0A9D4UG48_ADICA</name>
<dbReference type="Proteomes" id="UP000886520">
    <property type="component" value="Chromosome 17"/>
</dbReference>
<evidence type="ECO:0000313" key="2">
    <source>
        <dbReference type="EMBL" id="KAI5066749.1"/>
    </source>
</evidence>
<sequence>MVVKLGIAKNAKLELKRELGKAKADFTQAQKDLQEGQKTIERMVLDEAKHFTKKDAMTKVIDDLKQEVKDLRSGAAEIQARELERIRKGKVVASPLQGSQMNEMEALRKELELERKQKQLITEGAMKTEEALKKQLEELQS</sequence>
<proteinExistence type="predicted"/>
<protein>
    <submittedName>
        <fullName evidence="2">Uncharacterized protein</fullName>
    </submittedName>
</protein>
<comment type="caution">
    <text evidence="2">The sequence shown here is derived from an EMBL/GenBank/DDBJ whole genome shotgun (WGS) entry which is preliminary data.</text>
</comment>
<reference evidence="2" key="1">
    <citation type="submission" date="2021-01" db="EMBL/GenBank/DDBJ databases">
        <title>Adiantum capillus-veneris genome.</title>
        <authorList>
            <person name="Fang Y."/>
            <person name="Liao Q."/>
        </authorList>
    </citation>
    <scope>NUCLEOTIDE SEQUENCE</scope>
    <source>
        <strain evidence="2">H3</strain>
        <tissue evidence="2">Leaf</tissue>
    </source>
</reference>
<keyword evidence="1" id="KW-0175">Coiled coil</keyword>
<dbReference type="EMBL" id="JABFUD020000017">
    <property type="protein sequence ID" value="KAI5066749.1"/>
    <property type="molecule type" value="Genomic_DNA"/>
</dbReference>
<accession>A0A9D4UG48</accession>
<keyword evidence="3" id="KW-1185">Reference proteome</keyword>
<organism evidence="2 3">
    <name type="scientific">Adiantum capillus-veneris</name>
    <name type="common">Maidenhair fern</name>
    <dbReference type="NCBI Taxonomy" id="13818"/>
    <lineage>
        <taxon>Eukaryota</taxon>
        <taxon>Viridiplantae</taxon>
        <taxon>Streptophyta</taxon>
        <taxon>Embryophyta</taxon>
        <taxon>Tracheophyta</taxon>
        <taxon>Polypodiopsida</taxon>
        <taxon>Polypodiidae</taxon>
        <taxon>Polypodiales</taxon>
        <taxon>Pteridineae</taxon>
        <taxon>Pteridaceae</taxon>
        <taxon>Vittarioideae</taxon>
        <taxon>Adiantum</taxon>
    </lineage>
</organism>
<evidence type="ECO:0000256" key="1">
    <source>
        <dbReference type="SAM" id="Coils"/>
    </source>
</evidence>
<feature type="coiled-coil region" evidence="1">
    <location>
        <begin position="12"/>
        <end position="121"/>
    </location>
</feature>
<evidence type="ECO:0000313" key="3">
    <source>
        <dbReference type="Proteomes" id="UP000886520"/>
    </source>
</evidence>
<gene>
    <name evidence="2" type="ORF">GOP47_0017277</name>
</gene>
<dbReference type="AlphaFoldDB" id="A0A9D4UG48"/>